<evidence type="ECO:0000313" key="3">
    <source>
        <dbReference type="Proteomes" id="UP000324222"/>
    </source>
</evidence>
<comment type="caution">
    <text evidence="2">The sequence shown here is derived from an EMBL/GenBank/DDBJ whole genome shotgun (WGS) entry which is preliminary data.</text>
</comment>
<feature type="compositionally biased region" description="Basic and acidic residues" evidence="1">
    <location>
        <begin position="17"/>
        <end position="29"/>
    </location>
</feature>
<sequence>MRRRKRKPSTATLTPGRGDEAGAARDSPKHRVAINESVRHCSSPAARPGVTACHKRADGHSFT</sequence>
<protein>
    <submittedName>
        <fullName evidence="2">Uncharacterized protein</fullName>
    </submittedName>
</protein>
<keyword evidence="3" id="KW-1185">Reference proteome</keyword>
<proteinExistence type="predicted"/>
<feature type="region of interest" description="Disordered" evidence="1">
    <location>
        <begin position="1"/>
        <end position="63"/>
    </location>
</feature>
<dbReference type="AlphaFoldDB" id="A0A5B7FXR1"/>
<reference evidence="2 3" key="1">
    <citation type="submission" date="2019-05" db="EMBL/GenBank/DDBJ databases">
        <title>Another draft genome of Portunus trituberculatus and its Hox gene families provides insights of decapod evolution.</title>
        <authorList>
            <person name="Jeong J.-H."/>
            <person name="Song I."/>
            <person name="Kim S."/>
            <person name="Choi T."/>
            <person name="Kim D."/>
            <person name="Ryu S."/>
            <person name="Kim W."/>
        </authorList>
    </citation>
    <scope>NUCLEOTIDE SEQUENCE [LARGE SCALE GENOMIC DNA]</scope>
    <source>
        <tissue evidence="2">Muscle</tissue>
    </source>
</reference>
<organism evidence="2 3">
    <name type="scientific">Portunus trituberculatus</name>
    <name type="common">Swimming crab</name>
    <name type="synonym">Neptunus trituberculatus</name>
    <dbReference type="NCBI Taxonomy" id="210409"/>
    <lineage>
        <taxon>Eukaryota</taxon>
        <taxon>Metazoa</taxon>
        <taxon>Ecdysozoa</taxon>
        <taxon>Arthropoda</taxon>
        <taxon>Crustacea</taxon>
        <taxon>Multicrustacea</taxon>
        <taxon>Malacostraca</taxon>
        <taxon>Eumalacostraca</taxon>
        <taxon>Eucarida</taxon>
        <taxon>Decapoda</taxon>
        <taxon>Pleocyemata</taxon>
        <taxon>Brachyura</taxon>
        <taxon>Eubrachyura</taxon>
        <taxon>Portunoidea</taxon>
        <taxon>Portunidae</taxon>
        <taxon>Portuninae</taxon>
        <taxon>Portunus</taxon>
    </lineage>
</organism>
<dbReference type="Proteomes" id="UP000324222">
    <property type="component" value="Unassembled WGS sequence"/>
</dbReference>
<evidence type="ECO:0000313" key="2">
    <source>
        <dbReference type="EMBL" id="MPC49688.1"/>
    </source>
</evidence>
<dbReference type="EMBL" id="VSRR010009038">
    <property type="protein sequence ID" value="MPC49688.1"/>
    <property type="molecule type" value="Genomic_DNA"/>
</dbReference>
<evidence type="ECO:0000256" key="1">
    <source>
        <dbReference type="SAM" id="MobiDB-lite"/>
    </source>
</evidence>
<name>A0A5B7FXR1_PORTR</name>
<gene>
    <name evidence="2" type="ORF">E2C01_043500</name>
</gene>
<accession>A0A5B7FXR1</accession>